<evidence type="ECO:0000313" key="1">
    <source>
        <dbReference type="EMBL" id="KAH3704615.1"/>
    </source>
</evidence>
<proteinExistence type="predicted"/>
<organism evidence="1 2">
    <name type="scientific">Dreissena polymorpha</name>
    <name type="common">Zebra mussel</name>
    <name type="synonym">Mytilus polymorpha</name>
    <dbReference type="NCBI Taxonomy" id="45954"/>
    <lineage>
        <taxon>Eukaryota</taxon>
        <taxon>Metazoa</taxon>
        <taxon>Spiralia</taxon>
        <taxon>Lophotrochozoa</taxon>
        <taxon>Mollusca</taxon>
        <taxon>Bivalvia</taxon>
        <taxon>Autobranchia</taxon>
        <taxon>Heteroconchia</taxon>
        <taxon>Euheterodonta</taxon>
        <taxon>Imparidentia</taxon>
        <taxon>Neoheterodontei</taxon>
        <taxon>Myida</taxon>
        <taxon>Dreissenoidea</taxon>
        <taxon>Dreissenidae</taxon>
        <taxon>Dreissena</taxon>
    </lineage>
</organism>
<protein>
    <submittedName>
        <fullName evidence="1">Uncharacterized protein</fullName>
    </submittedName>
</protein>
<accession>A0A9D3YTI7</accession>
<reference evidence="1" key="1">
    <citation type="journal article" date="2019" name="bioRxiv">
        <title>The Genome of the Zebra Mussel, Dreissena polymorpha: A Resource for Invasive Species Research.</title>
        <authorList>
            <person name="McCartney M.A."/>
            <person name="Auch B."/>
            <person name="Kono T."/>
            <person name="Mallez S."/>
            <person name="Zhang Y."/>
            <person name="Obille A."/>
            <person name="Becker A."/>
            <person name="Abrahante J.E."/>
            <person name="Garbe J."/>
            <person name="Badalamenti J.P."/>
            <person name="Herman A."/>
            <person name="Mangelson H."/>
            <person name="Liachko I."/>
            <person name="Sullivan S."/>
            <person name="Sone E.D."/>
            <person name="Koren S."/>
            <person name="Silverstein K.A.T."/>
            <person name="Beckman K.B."/>
            <person name="Gohl D.M."/>
        </authorList>
    </citation>
    <scope>NUCLEOTIDE SEQUENCE</scope>
    <source>
        <strain evidence="1">Duluth1</strain>
        <tissue evidence="1">Whole animal</tissue>
    </source>
</reference>
<dbReference type="AlphaFoldDB" id="A0A9D3YTI7"/>
<dbReference type="Proteomes" id="UP000828390">
    <property type="component" value="Unassembled WGS sequence"/>
</dbReference>
<gene>
    <name evidence="1" type="ORF">DPMN_079674</name>
</gene>
<dbReference type="EMBL" id="JAIWYP010000015">
    <property type="protein sequence ID" value="KAH3704615.1"/>
    <property type="molecule type" value="Genomic_DNA"/>
</dbReference>
<sequence length="61" mass="7248">MERFQEDAYDVIDRLHQNATRHLLNDNMTSLAGDDAVMDSVHSPYQWRIQVRPLTIWARIH</sequence>
<reference evidence="1" key="2">
    <citation type="submission" date="2020-11" db="EMBL/GenBank/DDBJ databases">
        <authorList>
            <person name="McCartney M.A."/>
            <person name="Auch B."/>
            <person name="Kono T."/>
            <person name="Mallez S."/>
            <person name="Becker A."/>
            <person name="Gohl D.M."/>
            <person name="Silverstein K.A.T."/>
            <person name="Koren S."/>
            <person name="Bechman K.B."/>
            <person name="Herman A."/>
            <person name="Abrahante J.E."/>
            <person name="Garbe J."/>
        </authorList>
    </citation>
    <scope>NUCLEOTIDE SEQUENCE</scope>
    <source>
        <strain evidence="1">Duluth1</strain>
        <tissue evidence="1">Whole animal</tissue>
    </source>
</reference>
<evidence type="ECO:0000313" key="2">
    <source>
        <dbReference type="Proteomes" id="UP000828390"/>
    </source>
</evidence>
<name>A0A9D3YTI7_DREPO</name>
<comment type="caution">
    <text evidence="1">The sequence shown here is derived from an EMBL/GenBank/DDBJ whole genome shotgun (WGS) entry which is preliminary data.</text>
</comment>
<keyword evidence="2" id="KW-1185">Reference proteome</keyword>